<keyword evidence="4" id="KW-1185">Reference proteome</keyword>
<protein>
    <recommendedName>
        <fullName evidence="2">PB1-like domain-containing protein</fullName>
    </recommendedName>
</protein>
<comment type="caution">
    <text evidence="3">The sequence shown here is derived from an EMBL/GenBank/DDBJ whole genome shotgun (WGS) entry which is preliminary data.</text>
</comment>
<evidence type="ECO:0000313" key="3">
    <source>
        <dbReference type="EMBL" id="MED6171166.1"/>
    </source>
</evidence>
<dbReference type="Proteomes" id="UP001341840">
    <property type="component" value="Unassembled WGS sequence"/>
</dbReference>
<feature type="region of interest" description="Disordered" evidence="1">
    <location>
        <begin position="136"/>
        <end position="227"/>
    </location>
</feature>
<reference evidence="3 4" key="1">
    <citation type="journal article" date="2023" name="Plants (Basel)">
        <title>Bridging the Gap: Combining Genomics and Transcriptomics Approaches to Understand Stylosanthes scabra, an Orphan Legume from the Brazilian Caatinga.</title>
        <authorList>
            <person name="Ferreira-Neto J.R.C."/>
            <person name="da Silva M.D."/>
            <person name="Binneck E."/>
            <person name="de Melo N.F."/>
            <person name="da Silva R.H."/>
            <person name="de Melo A.L.T.M."/>
            <person name="Pandolfi V."/>
            <person name="Bustamante F.O."/>
            <person name="Brasileiro-Vidal A.C."/>
            <person name="Benko-Iseppon A.M."/>
        </authorList>
    </citation>
    <scope>NUCLEOTIDE SEQUENCE [LARGE SCALE GENOMIC DNA]</scope>
    <source>
        <tissue evidence="3">Leaves</tissue>
    </source>
</reference>
<proteinExistence type="predicted"/>
<feature type="domain" description="PB1-like" evidence="2">
    <location>
        <begin position="1"/>
        <end position="105"/>
    </location>
</feature>
<feature type="compositionally biased region" description="Basic residues" evidence="1">
    <location>
        <begin position="179"/>
        <end position="207"/>
    </location>
</feature>
<organism evidence="3 4">
    <name type="scientific">Stylosanthes scabra</name>
    <dbReference type="NCBI Taxonomy" id="79078"/>
    <lineage>
        <taxon>Eukaryota</taxon>
        <taxon>Viridiplantae</taxon>
        <taxon>Streptophyta</taxon>
        <taxon>Embryophyta</taxon>
        <taxon>Tracheophyta</taxon>
        <taxon>Spermatophyta</taxon>
        <taxon>Magnoliopsida</taxon>
        <taxon>eudicotyledons</taxon>
        <taxon>Gunneridae</taxon>
        <taxon>Pentapetalae</taxon>
        <taxon>rosids</taxon>
        <taxon>fabids</taxon>
        <taxon>Fabales</taxon>
        <taxon>Fabaceae</taxon>
        <taxon>Papilionoideae</taxon>
        <taxon>50 kb inversion clade</taxon>
        <taxon>dalbergioids sensu lato</taxon>
        <taxon>Dalbergieae</taxon>
        <taxon>Pterocarpus clade</taxon>
        <taxon>Stylosanthes</taxon>
    </lineage>
</organism>
<sequence length="227" mass="25058">MENFMVPVFNIGEKLCEDVNGVLKYNDGELHSFEALDVDLLSIPVLEDMAKSLGFPSYTEMYWKLPNATNLEFGLRKIKKDSDIIQLSNTLVENHCVDFEIYFEHPVSILMMADDASDGVEDGCGEVNVDADCVDLDSNAGEKSSSSDDGYESAEDESYKPPPDDYELSSDSDGGGSKKVQKKGRRKVIMTHTKKNSPKKKARKSATKKTNLAADHISEGNDDGRGE</sequence>
<dbReference type="EMBL" id="JASCZI010151231">
    <property type="protein sequence ID" value="MED6171166.1"/>
    <property type="molecule type" value="Genomic_DNA"/>
</dbReference>
<evidence type="ECO:0000256" key="1">
    <source>
        <dbReference type="SAM" id="MobiDB-lite"/>
    </source>
</evidence>
<dbReference type="Pfam" id="PF26130">
    <property type="entry name" value="PB1-like"/>
    <property type="match status" value="1"/>
</dbReference>
<dbReference type="InterPro" id="IPR058594">
    <property type="entry name" value="PB1-like_dom_pln"/>
</dbReference>
<evidence type="ECO:0000313" key="4">
    <source>
        <dbReference type="Proteomes" id="UP001341840"/>
    </source>
</evidence>
<name>A0ABU6VC48_9FABA</name>
<feature type="compositionally biased region" description="Basic and acidic residues" evidence="1">
    <location>
        <begin position="216"/>
        <end position="227"/>
    </location>
</feature>
<accession>A0ABU6VC48</accession>
<gene>
    <name evidence="3" type="ORF">PIB30_038248</name>
</gene>
<evidence type="ECO:0000259" key="2">
    <source>
        <dbReference type="Pfam" id="PF26130"/>
    </source>
</evidence>